<comment type="caution">
    <text evidence="7">Lacks conserved residue(s) required for the propagation of feature annotation.</text>
</comment>
<dbReference type="HAMAP" id="MF_00258">
    <property type="entry name" value="Glu_racemase"/>
    <property type="match status" value="1"/>
</dbReference>
<feature type="active site" description="Proton donor/acceptor" evidence="7">
    <location>
        <position position="79"/>
    </location>
</feature>
<evidence type="ECO:0000256" key="2">
    <source>
        <dbReference type="ARBA" id="ARBA00013090"/>
    </source>
</evidence>
<dbReference type="GO" id="GO:0009252">
    <property type="term" value="P:peptidoglycan biosynthetic process"/>
    <property type="evidence" value="ECO:0007669"/>
    <property type="project" value="UniProtKB-UniRule"/>
</dbReference>
<dbReference type="InterPro" id="IPR004391">
    <property type="entry name" value="Glu_race"/>
</dbReference>
<dbReference type="GO" id="GO:0071555">
    <property type="term" value="P:cell wall organization"/>
    <property type="evidence" value="ECO:0007669"/>
    <property type="project" value="UniProtKB-KW"/>
</dbReference>
<proteinExistence type="inferred from homology"/>
<dbReference type="InterPro" id="IPR033134">
    <property type="entry name" value="Asp/Glu_racemase_AS_2"/>
</dbReference>
<feature type="binding site" evidence="7">
    <location>
        <begin position="48"/>
        <end position="49"/>
    </location>
    <ligand>
        <name>substrate</name>
    </ligand>
</feature>
<dbReference type="AlphaFoldDB" id="A0A7C4U7I4"/>
<comment type="catalytic activity">
    <reaction evidence="1 7">
        <text>L-glutamate = D-glutamate</text>
        <dbReference type="Rhea" id="RHEA:12813"/>
        <dbReference type="ChEBI" id="CHEBI:29985"/>
        <dbReference type="ChEBI" id="CHEBI:29986"/>
        <dbReference type="EC" id="5.1.1.3"/>
    </reaction>
</comment>
<sequence>MQIDSSLRNNPIGIFDSGIGGLTVAKVIKEILPKEHIVYYGDTARLPYGNKSKETIIKFAKEDIDFLLKFNVKVIVSACFTVSSNAISELRNFYKIPIIDMIEPSINILKNLKEKKIGIIGTIATIESGSFQKYVPKGIKVFQKACPLFVPIVEEGFFNHPIGILAASEYLEEFKKEGVKTIILGCTHYPLMKDTIKNVLGDVKFIEPGYEAGIFLKKLLEKNNALSENEGKFEIYLSDIPRKMNEILNIFMGDRIKYTIKKSTD</sequence>
<evidence type="ECO:0000256" key="6">
    <source>
        <dbReference type="ARBA" id="ARBA00023316"/>
    </source>
</evidence>
<comment type="similarity">
    <text evidence="7">Belongs to the aspartate/glutamate racemases family.</text>
</comment>
<feature type="active site" description="Proton donor/acceptor" evidence="7">
    <location>
        <position position="186"/>
    </location>
</feature>
<keyword evidence="5 7" id="KW-0413">Isomerase</keyword>
<dbReference type="UniPathway" id="UPA00219"/>
<comment type="function">
    <text evidence="7">Provides the (R)-glutamate required for cell wall biosynthesis.</text>
</comment>
<protein>
    <recommendedName>
        <fullName evidence="2 7">Glutamate racemase</fullName>
        <ecNumber evidence="2 7">5.1.1.3</ecNumber>
    </recommendedName>
</protein>
<dbReference type="Pfam" id="PF01177">
    <property type="entry name" value="Asp_Glu_race"/>
    <property type="match status" value="1"/>
</dbReference>
<dbReference type="EMBL" id="DTHG01000029">
    <property type="protein sequence ID" value="HGW91399.1"/>
    <property type="molecule type" value="Genomic_DNA"/>
</dbReference>
<dbReference type="InterPro" id="IPR001920">
    <property type="entry name" value="Asp/Glu_race"/>
</dbReference>
<keyword evidence="3 7" id="KW-0133">Cell shape</keyword>
<evidence type="ECO:0000313" key="8">
    <source>
        <dbReference type="EMBL" id="HGW91399.1"/>
    </source>
</evidence>
<dbReference type="Gene3D" id="3.40.50.1860">
    <property type="match status" value="2"/>
</dbReference>
<dbReference type="GO" id="GO:0008360">
    <property type="term" value="P:regulation of cell shape"/>
    <property type="evidence" value="ECO:0007669"/>
    <property type="project" value="UniProtKB-KW"/>
</dbReference>
<dbReference type="InterPro" id="IPR015942">
    <property type="entry name" value="Asp/Glu/hydantoin_racemase"/>
</dbReference>
<dbReference type="NCBIfam" id="TIGR00067">
    <property type="entry name" value="glut_race"/>
    <property type="match status" value="1"/>
</dbReference>
<evidence type="ECO:0000256" key="3">
    <source>
        <dbReference type="ARBA" id="ARBA00022960"/>
    </source>
</evidence>
<accession>A0A7C4U7I4</accession>
<comment type="pathway">
    <text evidence="7">Cell wall biogenesis; peptidoglycan biosynthesis.</text>
</comment>
<feature type="binding site" evidence="7">
    <location>
        <begin position="16"/>
        <end position="17"/>
    </location>
    <ligand>
        <name>substrate</name>
    </ligand>
</feature>
<feature type="binding site" evidence="7">
    <location>
        <begin position="187"/>
        <end position="188"/>
    </location>
    <ligand>
        <name>substrate</name>
    </ligand>
</feature>
<evidence type="ECO:0000256" key="5">
    <source>
        <dbReference type="ARBA" id="ARBA00023235"/>
    </source>
</evidence>
<dbReference type="EC" id="5.1.1.3" evidence="2 7"/>
<dbReference type="SUPFAM" id="SSF53681">
    <property type="entry name" value="Aspartate/glutamate racemase"/>
    <property type="match status" value="2"/>
</dbReference>
<comment type="caution">
    <text evidence="8">The sequence shown here is derived from an EMBL/GenBank/DDBJ whole genome shotgun (WGS) entry which is preliminary data.</text>
</comment>
<reference evidence="8" key="1">
    <citation type="journal article" date="2020" name="mSystems">
        <title>Genome- and Community-Level Interaction Insights into Carbon Utilization and Element Cycling Functions of Hydrothermarchaeota in Hydrothermal Sediment.</title>
        <authorList>
            <person name="Zhou Z."/>
            <person name="Liu Y."/>
            <person name="Xu W."/>
            <person name="Pan J."/>
            <person name="Luo Z.H."/>
            <person name="Li M."/>
        </authorList>
    </citation>
    <scope>NUCLEOTIDE SEQUENCE [LARGE SCALE GENOMIC DNA]</scope>
    <source>
        <strain evidence="8">SpSt-780</strain>
    </source>
</reference>
<evidence type="ECO:0000256" key="1">
    <source>
        <dbReference type="ARBA" id="ARBA00001602"/>
    </source>
</evidence>
<evidence type="ECO:0000256" key="4">
    <source>
        <dbReference type="ARBA" id="ARBA00022984"/>
    </source>
</evidence>
<keyword evidence="6 7" id="KW-0961">Cell wall biogenesis/degradation</keyword>
<keyword evidence="4 7" id="KW-0573">Peptidoglycan synthesis</keyword>
<organism evidence="8">
    <name type="scientific">candidate division WOR-3 bacterium</name>
    <dbReference type="NCBI Taxonomy" id="2052148"/>
    <lineage>
        <taxon>Bacteria</taxon>
        <taxon>Bacteria division WOR-3</taxon>
    </lineage>
</organism>
<dbReference type="PANTHER" id="PTHR21198:SF2">
    <property type="entry name" value="GLUTAMATE RACEMASE"/>
    <property type="match status" value="1"/>
</dbReference>
<dbReference type="GO" id="GO:0008881">
    <property type="term" value="F:glutamate racemase activity"/>
    <property type="evidence" value="ECO:0007669"/>
    <property type="project" value="UniProtKB-UniRule"/>
</dbReference>
<evidence type="ECO:0000256" key="7">
    <source>
        <dbReference type="HAMAP-Rule" id="MF_00258"/>
    </source>
</evidence>
<dbReference type="PROSITE" id="PS00924">
    <property type="entry name" value="ASP_GLU_RACEMASE_2"/>
    <property type="match status" value="1"/>
</dbReference>
<gene>
    <name evidence="7 8" type="primary">murI</name>
    <name evidence="8" type="ORF">ENV67_02505</name>
</gene>
<dbReference type="PANTHER" id="PTHR21198">
    <property type="entry name" value="GLUTAMATE RACEMASE"/>
    <property type="match status" value="1"/>
</dbReference>
<name>A0A7C4U7I4_UNCW3</name>